<evidence type="ECO:0000256" key="1">
    <source>
        <dbReference type="SAM" id="MobiDB-lite"/>
    </source>
</evidence>
<proteinExistence type="predicted"/>
<comment type="caution">
    <text evidence="3">The sequence shown here is derived from an EMBL/GenBank/DDBJ whole genome shotgun (WGS) entry which is preliminary data.</text>
</comment>
<dbReference type="Proteomes" id="UP001620461">
    <property type="component" value="Unassembled WGS sequence"/>
</dbReference>
<name>A0ABW8JHD5_9GAMM</name>
<gene>
    <name evidence="3" type="ORF">ISP15_05120</name>
</gene>
<accession>A0ABW8JHD5</accession>
<evidence type="ECO:0000313" key="4">
    <source>
        <dbReference type="Proteomes" id="UP001620461"/>
    </source>
</evidence>
<protein>
    <submittedName>
        <fullName evidence="3">PilZ domain-containing protein</fullName>
    </submittedName>
</protein>
<dbReference type="Pfam" id="PF16823">
    <property type="entry name" value="tPilZ"/>
    <property type="match status" value="1"/>
</dbReference>
<feature type="region of interest" description="Disordered" evidence="1">
    <location>
        <begin position="1"/>
        <end position="30"/>
    </location>
</feature>
<organism evidence="3 4">
    <name type="scientific">Dyella jejuensis</name>
    <dbReference type="NCBI Taxonomy" id="1432009"/>
    <lineage>
        <taxon>Bacteria</taxon>
        <taxon>Pseudomonadati</taxon>
        <taxon>Pseudomonadota</taxon>
        <taxon>Gammaproteobacteria</taxon>
        <taxon>Lysobacterales</taxon>
        <taxon>Rhodanobacteraceae</taxon>
        <taxon>Dyella</taxon>
    </lineage>
</organism>
<dbReference type="EMBL" id="JADIKJ010000004">
    <property type="protein sequence ID" value="MFK2899710.1"/>
    <property type="molecule type" value="Genomic_DNA"/>
</dbReference>
<evidence type="ECO:0000259" key="2">
    <source>
        <dbReference type="Pfam" id="PF16823"/>
    </source>
</evidence>
<dbReference type="InterPro" id="IPR031800">
    <property type="entry name" value="PilZ_atypical"/>
</dbReference>
<keyword evidence="4" id="KW-1185">Reference proteome</keyword>
<sequence length="222" mass="25054">MARIVNNPSLWPVASQQAGTRRGKTMQSTQTDQTWQAFSQRMTYQGDPYLGAEAFTFTREAVARLNERNVHVLRTLDSLDERRAESADDDTPLMQELQRMDSKINVLLDIVDRLLLPETLLPARQPVSFNAVGALVPASVLPASDTLLIRLHFDACRALPLELPARRGSVSENGRAFIYFCELNEMVEDGLERFVFCHHRRKVAEARLTGVTENVSSSKHEM</sequence>
<feature type="domain" description="Cyclic di-GMP receptor atypical PilZ" evidence="2">
    <location>
        <begin position="73"/>
        <end position="207"/>
    </location>
</feature>
<evidence type="ECO:0000313" key="3">
    <source>
        <dbReference type="EMBL" id="MFK2899710.1"/>
    </source>
</evidence>
<reference evidence="3 4" key="1">
    <citation type="submission" date="2020-10" db="EMBL/GenBank/DDBJ databases">
        <title>Phylogeny of dyella-like bacteria.</title>
        <authorList>
            <person name="Fu J."/>
        </authorList>
    </citation>
    <scope>NUCLEOTIDE SEQUENCE [LARGE SCALE GENOMIC DNA]</scope>
    <source>
        <strain evidence="3 4">JP1</strain>
    </source>
</reference>